<dbReference type="EMBL" id="CAJNOU010000267">
    <property type="protein sequence ID" value="CAF0939053.1"/>
    <property type="molecule type" value="Genomic_DNA"/>
</dbReference>
<evidence type="ECO:0000313" key="3">
    <source>
        <dbReference type="Proteomes" id="UP000663889"/>
    </source>
</evidence>
<protein>
    <submittedName>
        <fullName evidence="1">Uncharacterized protein</fullName>
    </submittedName>
</protein>
<accession>A0A814C8A7</accession>
<evidence type="ECO:0000313" key="1">
    <source>
        <dbReference type="EMBL" id="CAF0939053.1"/>
    </source>
</evidence>
<dbReference type="AlphaFoldDB" id="A0A814C8A7"/>
<dbReference type="EMBL" id="CAJOBE010013300">
    <property type="protein sequence ID" value="CAF4162706.1"/>
    <property type="molecule type" value="Genomic_DNA"/>
</dbReference>
<comment type="caution">
    <text evidence="1">The sequence shown here is derived from an EMBL/GenBank/DDBJ whole genome shotgun (WGS) entry which is preliminary data.</text>
</comment>
<gene>
    <name evidence="2" type="ORF">FNK824_LOCUS34272</name>
    <name evidence="1" type="ORF">SEV965_LOCUS7607</name>
</gene>
<proteinExistence type="predicted"/>
<reference evidence="1" key="1">
    <citation type="submission" date="2021-02" db="EMBL/GenBank/DDBJ databases">
        <authorList>
            <person name="Nowell W R."/>
        </authorList>
    </citation>
    <scope>NUCLEOTIDE SEQUENCE</scope>
</reference>
<sequence>MKNLLQTTSNLEKLKIEMESTYIDGYQWKTIIENYLLNLIIFQFKMSTPLSNQDNKEDKIDEILNSFCSQFWIEKHQWFIQCYWITADTSSIVYVYTLPYAFQDFFYIGNVRLKSTCPNNNQCWSFDSIHNLYYGHFLSQNLSLSHIHLDNIHYLDLTIPFDESFWLMVSTLERLNSLNIASYDEFPFNIKHSSIRQLDLQGPNIIYNQQQCLKLSHSLIGQQCKVLFITVKQRTDIIDLINNMKNLHALIVQCNKTIPMQKENENLLDWLQQHLPITCLISNSIEISNNICLWIR</sequence>
<organism evidence="1 3">
    <name type="scientific">Rotaria sordida</name>
    <dbReference type="NCBI Taxonomy" id="392033"/>
    <lineage>
        <taxon>Eukaryota</taxon>
        <taxon>Metazoa</taxon>
        <taxon>Spiralia</taxon>
        <taxon>Gnathifera</taxon>
        <taxon>Rotifera</taxon>
        <taxon>Eurotatoria</taxon>
        <taxon>Bdelloidea</taxon>
        <taxon>Philodinida</taxon>
        <taxon>Philodinidae</taxon>
        <taxon>Rotaria</taxon>
    </lineage>
</organism>
<dbReference type="Proteomes" id="UP000663889">
    <property type="component" value="Unassembled WGS sequence"/>
</dbReference>
<name>A0A814C8A7_9BILA</name>
<dbReference type="Proteomes" id="UP000663874">
    <property type="component" value="Unassembled WGS sequence"/>
</dbReference>
<evidence type="ECO:0000313" key="2">
    <source>
        <dbReference type="EMBL" id="CAF4162706.1"/>
    </source>
</evidence>